<dbReference type="RefSeq" id="WP_213483814.1">
    <property type="nucleotide sequence ID" value="NZ_CAJRAY010000024.1"/>
</dbReference>
<evidence type="ECO:0000256" key="1">
    <source>
        <dbReference type="SAM" id="MobiDB-lite"/>
    </source>
</evidence>
<keyword evidence="2" id="KW-1133">Transmembrane helix</keyword>
<dbReference type="PANTHER" id="PTHR12277:SF81">
    <property type="entry name" value="PROTEIN ABHD13"/>
    <property type="match status" value="1"/>
</dbReference>
<evidence type="ECO:0000259" key="3">
    <source>
        <dbReference type="Pfam" id="PF00561"/>
    </source>
</evidence>
<dbReference type="InterPro" id="IPR029058">
    <property type="entry name" value="AB_hydrolase_fold"/>
</dbReference>
<evidence type="ECO:0000256" key="2">
    <source>
        <dbReference type="SAM" id="Phobius"/>
    </source>
</evidence>
<name>A0ABM8V205_THEXY</name>
<keyword evidence="2" id="KW-0472">Membrane</keyword>
<accession>A0ABM8V205</accession>
<dbReference type="InterPro" id="IPR000073">
    <property type="entry name" value="AB_hydrolase_1"/>
</dbReference>
<keyword evidence="5" id="KW-1185">Reference proteome</keyword>
<dbReference type="Gene3D" id="3.40.50.1820">
    <property type="entry name" value="alpha/beta hydrolase"/>
    <property type="match status" value="1"/>
</dbReference>
<dbReference type="EMBL" id="CAJRAY010000024">
    <property type="protein sequence ID" value="CAG5082036.1"/>
    <property type="molecule type" value="Genomic_DNA"/>
</dbReference>
<reference evidence="4 5" key="1">
    <citation type="submission" date="2021-04" db="EMBL/GenBank/DDBJ databases">
        <authorList>
            <person name="Rakotoarivonina H."/>
        </authorList>
    </citation>
    <scope>NUCLEOTIDE SEQUENCE [LARGE SCALE GENOMIC DNA]</scope>
    <source>
        <strain evidence="4 5">XE</strain>
    </source>
</reference>
<feature type="region of interest" description="Disordered" evidence="1">
    <location>
        <begin position="31"/>
        <end position="50"/>
    </location>
</feature>
<protein>
    <submittedName>
        <fullName evidence="4">Phospholipase/Carboxylesterase</fullName>
    </submittedName>
</protein>
<feature type="domain" description="AB hydrolase-1" evidence="3">
    <location>
        <begin position="132"/>
        <end position="243"/>
    </location>
</feature>
<keyword evidence="2" id="KW-0812">Transmembrane</keyword>
<evidence type="ECO:0000313" key="5">
    <source>
        <dbReference type="Proteomes" id="UP000681526"/>
    </source>
</evidence>
<evidence type="ECO:0000313" key="4">
    <source>
        <dbReference type="EMBL" id="CAG5082036.1"/>
    </source>
</evidence>
<dbReference type="SUPFAM" id="SSF53474">
    <property type="entry name" value="alpha/beta-Hydrolases"/>
    <property type="match status" value="1"/>
</dbReference>
<sequence>MRSKVMHLEAGISSSGPAALPGPALLPGAGPGLPVLPDDPPAEQRAPATPRHKGLKVAVLALASLTAFALLIFTAAHGLIAWRLAYPAVAPLASDPMQAKQLAYSEFVIPASGGIPAVSGWYIPATAGGSRTIVFSHGYGTNREEPWVPMYDLAETMHLLEYNIILFDYGYASAEDRAPATGGVTESRQLVKVIEYAKETGADEIIVWGFSMGAGTALQAAFLTDDIAAMILDSTFIADAGTLALNLAEFSPVDGFPSPSLVAAFFPLWSGTRLASIPSDRIKSTSYDMPILLIHGTNDAKAPASIAETIAANQRHPLSSAWIVPGGQHEMMFRTHTEEYMQRVTAFLAGIG</sequence>
<dbReference type="PANTHER" id="PTHR12277">
    <property type="entry name" value="ALPHA/BETA HYDROLASE DOMAIN-CONTAINING PROTEIN"/>
    <property type="match status" value="1"/>
</dbReference>
<gene>
    <name evidence="4" type="primary">txxe 850</name>
    <name evidence="4" type="ORF">TXXE_05760</name>
</gene>
<proteinExistence type="predicted"/>
<dbReference type="Proteomes" id="UP000681526">
    <property type="component" value="Unassembled WGS sequence"/>
</dbReference>
<comment type="caution">
    <text evidence="4">The sequence shown here is derived from an EMBL/GenBank/DDBJ whole genome shotgun (WGS) entry which is preliminary data.</text>
</comment>
<feature type="transmembrane region" description="Helical" evidence="2">
    <location>
        <begin position="57"/>
        <end position="82"/>
    </location>
</feature>
<organism evidence="4 5">
    <name type="scientific">Thermobacillus xylanilyticus</name>
    <dbReference type="NCBI Taxonomy" id="76633"/>
    <lineage>
        <taxon>Bacteria</taxon>
        <taxon>Bacillati</taxon>
        <taxon>Bacillota</taxon>
        <taxon>Bacilli</taxon>
        <taxon>Bacillales</taxon>
        <taxon>Paenibacillaceae</taxon>
        <taxon>Thermobacillus</taxon>
    </lineage>
</organism>
<dbReference type="Pfam" id="PF00561">
    <property type="entry name" value="Abhydrolase_1"/>
    <property type="match status" value="1"/>
</dbReference>